<dbReference type="NCBIfam" id="TIGR01352">
    <property type="entry name" value="tonB_Cterm"/>
    <property type="match status" value="1"/>
</dbReference>
<sequence length="247" mass="25874">MRAFAAGLTGSAVALPVLCGLALPAWCADGPGAPAAGLRQPRGAAQADGLLLDFDIPAQPLAAALRQYASVTLQSTMFRSDIVAGLTSSAVRGRYPAEAALQRLLAGTGLAAEKVDTGPAGVFVLKLIGDAPVAAARGMPRASEVPRSLMGYPAEIQARVWQALCSDRRTEPGGYRMLLRFRVDAAGTLRQPYLLVSTGDARRDEVVLEVLRRVRMDAAPPPDMPQPVAMLIQPRAPGSAQHCGRAS</sequence>
<keyword evidence="2" id="KW-0813">Transport</keyword>
<keyword evidence="10" id="KW-1185">Reference proteome</keyword>
<keyword evidence="7" id="KW-0732">Signal</keyword>
<evidence type="ECO:0000259" key="8">
    <source>
        <dbReference type="SMART" id="SM00965"/>
    </source>
</evidence>
<evidence type="ECO:0000313" key="10">
    <source>
        <dbReference type="Proteomes" id="UP001501671"/>
    </source>
</evidence>
<keyword evidence="4" id="KW-1133">Transmembrane helix</keyword>
<dbReference type="Gene3D" id="3.30.1150.10">
    <property type="match status" value="1"/>
</dbReference>
<keyword evidence="5" id="KW-0472">Membrane</keyword>
<evidence type="ECO:0000256" key="1">
    <source>
        <dbReference type="ARBA" id="ARBA00004167"/>
    </source>
</evidence>
<dbReference type="SUPFAM" id="SSF74653">
    <property type="entry name" value="TolA/TonB C-terminal domain"/>
    <property type="match status" value="1"/>
</dbReference>
<dbReference type="Proteomes" id="UP001501671">
    <property type="component" value="Unassembled WGS sequence"/>
</dbReference>
<proteinExistence type="predicted"/>
<dbReference type="EMBL" id="BAABFO010000008">
    <property type="protein sequence ID" value="GAA4332066.1"/>
    <property type="molecule type" value="Genomic_DNA"/>
</dbReference>
<dbReference type="SMART" id="SM00965">
    <property type="entry name" value="STN"/>
    <property type="match status" value="1"/>
</dbReference>
<comment type="subcellular location">
    <subcellularLocation>
        <location evidence="1">Membrane</location>
        <topology evidence="1">Single-pass membrane protein</topology>
    </subcellularLocation>
</comment>
<dbReference type="InterPro" id="IPR011662">
    <property type="entry name" value="Secretin/TonB_short_N"/>
</dbReference>
<gene>
    <name evidence="9" type="ORF">GCM10023144_21610</name>
</gene>
<dbReference type="Pfam" id="PF07660">
    <property type="entry name" value="STN"/>
    <property type="match status" value="1"/>
</dbReference>
<feature type="chain" id="PRO_5046806911" description="Secretin/TonB short N-terminal domain-containing protein" evidence="7">
    <location>
        <begin position="28"/>
        <end position="247"/>
    </location>
</feature>
<evidence type="ECO:0000256" key="3">
    <source>
        <dbReference type="ARBA" id="ARBA00022692"/>
    </source>
</evidence>
<evidence type="ECO:0000256" key="7">
    <source>
        <dbReference type="SAM" id="SignalP"/>
    </source>
</evidence>
<reference evidence="10" key="1">
    <citation type="journal article" date="2019" name="Int. J. Syst. Evol. Microbiol.">
        <title>The Global Catalogue of Microorganisms (GCM) 10K type strain sequencing project: providing services to taxonomists for standard genome sequencing and annotation.</title>
        <authorList>
            <consortium name="The Broad Institute Genomics Platform"/>
            <consortium name="The Broad Institute Genome Sequencing Center for Infectious Disease"/>
            <person name="Wu L."/>
            <person name="Ma J."/>
        </authorList>
    </citation>
    <scope>NUCLEOTIDE SEQUENCE [LARGE SCALE GENOMIC DNA]</scope>
    <source>
        <strain evidence="10">JCM 17666</strain>
    </source>
</reference>
<evidence type="ECO:0000256" key="6">
    <source>
        <dbReference type="ARBA" id="ARBA00023237"/>
    </source>
</evidence>
<name>A0ABP8GZ53_9BURK</name>
<organism evidence="9 10">
    <name type="scientific">Pigmentiphaga soli</name>
    <dbReference type="NCBI Taxonomy" id="1007095"/>
    <lineage>
        <taxon>Bacteria</taxon>
        <taxon>Pseudomonadati</taxon>
        <taxon>Pseudomonadota</taxon>
        <taxon>Betaproteobacteria</taxon>
        <taxon>Burkholderiales</taxon>
        <taxon>Alcaligenaceae</taxon>
        <taxon>Pigmentiphaga</taxon>
    </lineage>
</organism>
<evidence type="ECO:0000256" key="2">
    <source>
        <dbReference type="ARBA" id="ARBA00022448"/>
    </source>
</evidence>
<dbReference type="Gene3D" id="3.55.50.30">
    <property type="match status" value="1"/>
</dbReference>
<protein>
    <recommendedName>
        <fullName evidence="8">Secretin/TonB short N-terminal domain-containing protein</fullName>
    </recommendedName>
</protein>
<feature type="domain" description="Secretin/TonB short N-terminal" evidence="8">
    <location>
        <begin position="75"/>
        <end position="128"/>
    </location>
</feature>
<accession>A0ABP8GZ53</accession>
<keyword evidence="3" id="KW-0812">Transmembrane</keyword>
<dbReference type="InterPro" id="IPR006260">
    <property type="entry name" value="TonB/TolA_C"/>
</dbReference>
<feature type="signal peptide" evidence="7">
    <location>
        <begin position="1"/>
        <end position="27"/>
    </location>
</feature>
<comment type="caution">
    <text evidence="9">The sequence shown here is derived from an EMBL/GenBank/DDBJ whole genome shotgun (WGS) entry which is preliminary data.</text>
</comment>
<evidence type="ECO:0000313" key="9">
    <source>
        <dbReference type="EMBL" id="GAA4332066.1"/>
    </source>
</evidence>
<evidence type="ECO:0000256" key="4">
    <source>
        <dbReference type="ARBA" id="ARBA00022989"/>
    </source>
</evidence>
<dbReference type="Pfam" id="PF13103">
    <property type="entry name" value="TonB_2"/>
    <property type="match status" value="1"/>
</dbReference>
<keyword evidence="6" id="KW-0998">Cell outer membrane</keyword>
<dbReference type="RefSeq" id="WP_345249184.1">
    <property type="nucleotide sequence ID" value="NZ_BAABFO010000008.1"/>
</dbReference>
<evidence type="ECO:0000256" key="5">
    <source>
        <dbReference type="ARBA" id="ARBA00023136"/>
    </source>
</evidence>